<gene>
    <name evidence="1" type="ORF">R2E43_08355</name>
</gene>
<dbReference type="EMBL" id="CP137734">
    <property type="protein sequence ID" value="WOY97455.1"/>
    <property type="molecule type" value="Genomic_DNA"/>
</dbReference>
<proteinExistence type="predicted"/>
<reference evidence="1" key="1">
    <citation type="submission" date="2023-10" db="EMBL/GenBank/DDBJ databases">
        <title>The genome sequence of Streptomyces violaceoruber CGMCC 4.1801.</title>
        <authorList>
            <person name="Mo P."/>
        </authorList>
    </citation>
    <scope>NUCLEOTIDE SEQUENCE</scope>
    <source>
        <strain evidence="1">CGMCC 4.1801</strain>
    </source>
</reference>
<evidence type="ECO:0000313" key="2">
    <source>
        <dbReference type="Proteomes" id="UP001303608"/>
    </source>
</evidence>
<keyword evidence="2" id="KW-1185">Reference proteome</keyword>
<organism evidence="1 2">
    <name type="scientific">Streptomyces violaceoruber</name>
    <dbReference type="NCBI Taxonomy" id="1935"/>
    <lineage>
        <taxon>Bacteria</taxon>
        <taxon>Bacillati</taxon>
        <taxon>Actinomycetota</taxon>
        <taxon>Actinomycetes</taxon>
        <taxon>Kitasatosporales</taxon>
        <taxon>Streptomycetaceae</taxon>
        <taxon>Streptomyces</taxon>
        <taxon>Streptomyces violaceoruber group</taxon>
    </lineage>
</organism>
<sequence length="232" mass="25026">MGWREGAGELDARMLKRPLPSGAVGKLGAWLAEDGAPYADGTGAHAVRYIPGPWAGIRPWPSGLAEQVGRKPTLLSRAQVLAVARKGVATASWTETLIASYVWGQGDNGYGAYRLDEILRPGPVEAVLAQAIALLTTDGAVVDVPGPRPLILDQRIARVLRAYTTRLGEEIGLEEPAKLAAWLWSDGGWTPHRYDVYLTWMRGVTDQLAGSTHWPLAPDLLELALFSGAWTP</sequence>
<dbReference type="Proteomes" id="UP001303608">
    <property type="component" value="Chromosome"/>
</dbReference>
<evidence type="ECO:0000313" key="1">
    <source>
        <dbReference type="EMBL" id="WOY97455.1"/>
    </source>
</evidence>
<protein>
    <submittedName>
        <fullName evidence="1">Uncharacterized protein</fullName>
    </submittedName>
</protein>
<name>A0ACD4WHT1_STRVN</name>
<accession>A0ACD4WHT1</accession>